<gene>
    <name evidence="2" type="ORF">SCUD_LOCUS3381</name>
</gene>
<feature type="transmembrane region" description="Helical" evidence="1">
    <location>
        <begin position="93"/>
        <end position="111"/>
    </location>
</feature>
<evidence type="ECO:0000256" key="1">
    <source>
        <dbReference type="SAM" id="Phobius"/>
    </source>
</evidence>
<keyword evidence="3" id="KW-1185">Reference proteome</keyword>
<proteinExistence type="predicted"/>
<dbReference type="AlphaFoldDB" id="A0A183JL00"/>
<dbReference type="EMBL" id="UZAK01003799">
    <property type="protein sequence ID" value="VDO81451.1"/>
    <property type="molecule type" value="Genomic_DNA"/>
</dbReference>
<keyword evidence="1" id="KW-1133">Transmembrane helix</keyword>
<name>A0A183JL00_9TREM</name>
<reference evidence="4" key="1">
    <citation type="submission" date="2016-06" db="UniProtKB">
        <authorList>
            <consortium name="WormBaseParasite"/>
        </authorList>
    </citation>
    <scope>IDENTIFICATION</scope>
</reference>
<organism evidence="4">
    <name type="scientific">Schistosoma curassoni</name>
    <dbReference type="NCBI Taxonomy" id="6186"/>
    <lineage>
        <taxon>Eukaryota</taxon>
        <taxon>Metazoa</taxon>
        <taxon>Spiralia</taxon>
        <taxon>Lophotrochozoa</taxon>
        <taxon>Platyhelminthes</taxon>
        <taxon>Trematoda</taxon>
        <taxon>Digenea</taxon>
        <taxon>Strigeidida</taxon>
        <taxon>Schistosomatoidea</taxon>
        <taxon>Schistosomatidae</taxon>
        <taxon>Schistosoma</taxon>
    </lineage>
</organism>
<keyword evidence="1" id="KW-0472">Membrane</keyword>
<accession>A0A183JL00</accession>
<dbReference type="WBParaSite" id="SCUD_0000338101-mRNA-1">
    <property type="protein sequence ID" value="SCUD_0000338101-mRNA-1"/>
    <property type="gene ID" value="SCUD_0000338101"/>
</dbReference>
<evidence type="ECO:0000313" key="2">
    <source>
        <dbReference type="EMBL" id="VDO81451.1"/>
    </source>
</evidence>
<dbReference type="Proteomes" id="UP000279833">
    <property type="component" value="Unassembled WGS sequence"/>
</dbReference>
<sequence>MAFTRRTSSRACKELTMARIVACLDSPQEAEINLKDSRVLSSRFDSCLRSRRATCTGTLKSPVKKMSELCLSSPQRTPKSLLNTSCLIRSKSLYGLMELYIYIYIYIYIYVRTRHS</sequence>
<reference evidence="2 3" key="2">
    <citation type="submission" date="2018-11" db="EMBL/GenBank/DDBJ databases">
        <authorList>
            <consortium name="Pathogen Informatics"/>
        </authorList>
    </citation>
    <scope>NUCLEOTIDE SEQUENCE [LARGE SCALE GENOMIC DNA]</scope>
    <source>
        <strain evidence="2">Dakar</strain>
        <strain evidence="3">Dakar, Senegal</strain>
    </source>
</reference>
<evidence type="ECO:0000313" key="3">
    <source>
        <dbReference type="Proteomes" id="UP000279833"/>
    </source>
</evidence>
<evidence type="ECO:0000313" key="4">
    <source>
        <dbReference type="WBParaSite" id="SCUD_0000338101-mRNA-1"/>
    </source>
</evidence>
<keyword evidence="1" id="KW-0812">Transmembrane</keyword>
<protein>
    <submittedName>
        <fullName evidence="2 4">Uncharacterized protein</fullName>
    </submittedName>
</protein>